<keyword evidence="1" id="KW-0732">Signal</keyword>
<reference evidence="2 3" key="1">
    <citation type="journal article" date="2019" name="Commun. Biol.">
        <title>The bagworm genome reveals a unique fibroin gene that provides high tensile strength.</title>
        <authorList>
            <person name="Kono N."/>
            <person name="Nakamura H."/>
            <person name="Ohtoshi R."/>
            <person name="Tomita M."/>
            <person name="Numata K."/>
            <person name="Arakawa K."/>
        </authorList>
    </citation>
    <scope>NUCLEOTIDE SEQUENCE [LARGE SCALE GENOMIC DNA]</scope>
</reference>
<evidence type="ECO:0000313" key="2">
    <source>
        <dbReference type="EMBL" id="GBP29984.1"/>
    </source>
</evidence>
<protein>
    <submittedName>
        <fullName evidence="2">Uncharacterized protein</fullName>
    </submittedName>
</protein>
<evidence type="ECO:0000313" key="3">
    <source>
        <dbReference type="Proteomes" id="UP000299102"/>
    </source>
</evidence>
<dbReference type="AlphaFoldDB" id="A0A4C1UW09"/>
<sequence>MAASPWWRALTFFAFCPTSDLADGNADIASKITMSHEQINSRSRNIVKVKLALTRQKGNGQGRSHGLGNSLTAMTRRLGRQREWVIFKAVTAQWLKGDAFQPEGIGSVLTTENREEFQTKVGLVNSPRAS</sequence>
<accession>A0A4C1UW09</accession>
<proteinExistence type="predicted"/>
<keyword evidence="3" id="KW-1185">Reference proteome</keyword>
<feature type="signal peptide" evidence="1">
    <location>
        <begin position="1"/>
        <end position="22"/>
    </location>
</feature>
<gene>
    <name evidence="2" type="ORF">EVAR_22884_1</name>
</gene>
<name>A0A4C1UW09_EUMVA</name>
<evidence type="ECO:0000256" key="1">
    <source>
        <dbReference type="SAM" id="SignalP"/>
    </source>
</evidence>
<feature type="chain" id="PRO_5020034691" evidence="1">
    <location>
        <begin position="23"/>
        <end position="130"/>
    </location>
</feature>
<dbReference type="EMBL" id="BGZK01000227">
    <property type="protein sequence ID" value="GBP29984.1"/>
    <property type="molecule type" value="Genomic_DNA"/>
</dbReference>
<comment type="caution">
    <text evidence="2">The sequence shown here is derived from an EMBL/GenBank/DDBJ whole genome shotgun (WGS) entry which is preliminary data.</text>
</comment>
<dbReference type="Proteomes" id="UP000299102">
    <property type="component" value="Unassembled WGS sequence"/>
</dbReference>
<organism evidence="2 3">
    <name type="scientific">Eumeta variegata</name>
    <name type="common">Bagworm moth</name>
    <name type="synonym">Eumeta japonica</name>
    <dbReference type="NCBI Taxonomy" id="151549"/>
    <lineage>
        <taxon>Eukaryota</taxon>
        <taxon>Metazoa</taxon>
        <taxon>Ecdysozoa</taxon>
        <taxon>Arthropoda</taxon>
        <taxon>Hexapoda</taxon>
        <taxon>Insecta</taxon>
        <taxon>Pterygota</taxon>
        <taxon>Neoptera</taxon>
        <taxon>Endopterygota</taxon>
        <taxon>Lepidoptera</taxon>
        <taxon>Glossata</taxon>
        <taxon>Ditrysia</taxon>
        <taxon>Tineoidea</taxon>
        <taxon>Psychidae</taxon>
        <taxon>Oiketicinae</taxon>
        <taxon>Eumeta</taxon>
    </lineage>
</organism>